<dbReference type="OrthoDB" id="1393670at2759"/>
<proteinExistence type="inferred from homology"/>
<dbReference type="CDD" id="cd05355">
    <property type="entry name" value="SDR_c1"/>
    <property type="match status" value="1"/>
</dbReference>
<dbReference type="PROSITE" id="PS00061">
    <property type="entry name" value="ADH_SHORT"/>
    <property type="match status" value="1"/>
</dbReference>
<dbReference type="Proteomes" id="UP000265703">
    <property type="component" value="Unassembled WGS sequence"/>
</dbReference>
<dbReference type="InterPro" id="IPR020904">
    <property type="entry name" value="Sc_DH/Rdtase_CS"/>
</dbReference>
<keyword evidence="3" id="KW-0560">Oxidoreductase</keyword>
<evidence type="ECO:0000313" key="6">
    <source>
        <dbReference type="Proteomes" id="UP000265703"/>
    </source>
</evidence>
<dbReference type="STRING" id="658196.A0A397TAZ1"/>
<evidence type="ECO:0000256" key="1">
    <source>
        <dbReference type="ARBA" id="ARBA00006484"/>
    </source>
</evidence>
<comment type="caution">
    <text evidence="5">The sequence shown here is derived from an EMBL/GenBank/DDBJ whole genome shotgun (WGS) entry which is preliminary data.</text>
</comment>
<protein>
    <recommendedName>
        <fullName evidence="7">Oxidoreductase</fullName>
    </recommendedName>
</protein>
<dbReference type="EMBL" id="QKYT01000061">
    <property type="protein sequence ID" value="RIA95408.1"/>
    <property type="molecule type" value="Genomic_DNA"/>
</dbReference>
<feature type="region of interest" description="Disordered" evidence="4">
    <location>
        <begin position="1"/>
        <end position="31"/>
    </location>
</feature>
<dbReference type="Pfam" id="PF13561">
    <property type="entry name" value="adh_short_C2"/>
    <property type="match status" value="1"/>
</dbReference>
<dbReference type="InterPro" id="IPR002347">
    <property type="entry name" value="SDR_fam"/>
</dbReference>
<keyword evidence="6" id="KW-1185">Reference proteome</keyword>
<dbReference type="PRINTS" id="PR00080">
    <property type="entry name" value="SDRFAMILY"/>
</dbReference>
<dbReference type="GO" id="GO:0016614">
    <property type="term" value="F:oxidoreductase activity, acting on CH-OH group of donors"/>
    <property type="evidence" value="ECO:0007669"/>
    <property type="project" value="UniProtKB-ARBA"/>
</dbReference>
<dbReference type="Gene3D" id="3.40.50.720">
    <property type="entry name" value="NAD(P)-binding Rossmann-like Domain"/>
    <property type="match status" value="1"/>
</dbReference>
<dbReference type="PRINTS" id="PR00081">
    <property type="entry name" value="GDHRDH"/>
</dbReference>
<dbReference type="SUPFAM" id="SSF51735">
    <property type="entry name" value="NAD(P)-binding Rossmann-fold domains"/>
    <property type="match status" value="1"/>
</dbReference>
<dbReference type="AlphaFoldDB" id="A0A397TAZ1"/>
<comment type="similarity">
    <text evidence="1">Belongs to the short-chain dehydrogenases/reductases (SDR) family.</text>
</comment>
<organism evidence="5 6">
    <name type="scientific">Glomus cerebriforme</name>
    <dbReference type="NCBI Taxonomy" id="658196"/>
    <lineage>
        <taxon>Eukaryota</taxon>
        <taxon>Fungi</taxon>
        <taxon>Fungi incertae sedis</taxon>
        <taxon>Mucoromycota</taxon>
        <taxon>Glomeromycotina</taxon>
        <taxon>Glomeromycetes</taxon>
        <taxon>Glomerales</taxon>
        <taxon>Glomeraceae</taxon>
        <taxon>Glomus</taxon>
    </lineage>
</organism>
<sequence>MCSKGETPQTINEATKIPKQPTQTQPGVSHEMQPTPLVHHLPSGDDHLEEYRAAGKLENKIALITGGDSGIGRSVACLFALEGASGIAITYLPREEKDAFETKERIEKQSKTEVFLICKDVGYEENAIEIVKQVVHKWGRIDILVNNASEQHLADSIENLSADQLERTFRTNIFGMFYLAKHAVPHMKKGSAIINTTSVTAYKGFANLLDYSSTKGAIVSFTRSLSQHLVERGIRVNAVAPGPIWTPLIVASFPSEKLETFGQKVPMKRPGQPSEVAPSYVFLASCDSSYMTGQVLHPNGGTVVNS</sequence>
<dbReference type="PANTHER" id="PTHR48107:SF16">
    <property type="entry name" value="NADPH-DEPENDENT ALDEHYDE REDUCTASE 1, CHLOROPLASTIC"/>
    <property type="match status" value="1"/>
</dbReference>
<dbReference type="InterPro" id="IPR036291">
    <property type="entry name" value="NAD(P)-bd_dom_sf"/>
</dbReference>
<keyword evidence="2" id="KW-0521">NADP</keyword>
<evidence type="ECO:0000313" key="5">
    <source>
        <dbReference type="EMBL" id="RIA95408.1"/>
    </source>
</evidence>
<reference evidence="5 6" key="1">
    <citation type="submission" date="2018-06" db="EMBL/GenBank/DDBJ databases">
        <title>Comparative genomics reveals the genomic features of Rhizophagus irregularis, R. cerebriforme, R. diaphanum and Gigaspora rosea, and their symbiotic lifestyle signature.</title>
        <authorList>
            <person name="Morin E."/>
            <person name="San Clemente H."/>
            <person name="Chen E.C.H."/>
            <person name="De La Providencia I."/>
            <person name="Hainaut M."/>
            <person name="Kuo A."/>
            <person name="Kohler A."/>
            <person name="Murat C."/>
            <person name="Tang N."/>
            <person name="Roy S."/>
            <person name="Loubradou J."/>
            <person name="Henrissat B."/>
            <person name="Grigoriev I.V."/>
            <person name="Corradi N."/>
            <person name="Roux C."/>
            <person name="Martin F.M."/>
        </authorList>
    </citation>
    <scope>NUCLEOTIDE SEQUENCE [LARGE SCALE GENOMIC DNA]</scope>
    <source>
        <strain evidence="5 6">DAOM 227022</strain>
    </source>
</reference>
<name>A0A397TAZ1_9GLOM</name>
<gene>
    <name evidence="5" type="ORF">C1645_757486</name>
</gene>
<dbReference type="PANTHER" id="PTHR48107">
    <property type="entry name" value="NADPH-DEPENDENT ALDEHYDE REDUCTASE-LIKE PROTEIN, CHLOROPLASTIC-RELATED"/>
    <property type="match status" value="1"/>
</dbReference>
<accession>A0A397TAZ1</accession>
<evidence type="ECO:0000256" key="4">
    <source>
        <dbReference type="SAM" id="MobiDB-lite"/>
    </source>
</evidence>
<feature type="compositionally biased region" description="Polar residues" evidence="4">
    <location>
        <begin position="1"/>
        <end position="13"/>
    </location>
</feature>
<evidence type="ECO:0000256" key="3">
    <source>
        <dbReference type="ARBA" id="ARBA00023002"/>
    </source>
</evidence>
<evidence type="ECO:0008006" key="7">
    <source>
        <dbReference type="Google" id="ProtNLM"/>
    </source>
</evidence>
<evidence type="ECO:0000256" key="2">
    <source>
        <dbReference type="ARBA" id="ARBA00022857"/>
    </source>
</evidence>
<dbReference type="FunFam" id="3.40.50.720:FF:000084">
    <property type="entry name" value="Short-chain dehydrogenase reductase"/>
    <property type="match status" value="1"/>
</dbReference>